<evidence type="ECO:0000256" key="4">
    <source>
        <dbReference type="ARBA" id="ARBA00023125"/>
    </source>
</evidence>
<evidence type="ECO:0000313" key="12">
    <source>
        <dbReference type="EMBL" id="AOH39367.1"/>
    </source>
</evidence>
<dbReference type="Proteomes" id="UP000266262">
    <property type="component" value="Unassembled WGS sequence"/>
</dbReference>
<dbReference type="InterPro" id="IPR036953">
    <property type="entry name" value="GreA/GreB_C_sf"/>
</dbReference>
<dbReference type="InterPro" id="IPR036805">
    <property type="entry name" value="Tscrpt_elong_fac_GreA/B_N_sf"/>
</dbReference>
<dbReference type="EMBL" id="CP017037">
    <property type="protein sequence ID" value="AOH39367.1"/>
    <property type="molecule type" value="Genomic_DNA"/>
</dbReference>
<dbReference type="Pfam" id="PF01272">
    <property type="entry name" value="GreA_GreB"/>
    <property type="match status" value="1"/>
</dbReference>
<keyword evidence="8" id="KW-0175">Coiled coil</keyword>
<evidence type="ECO:0000256" key="1">
    <source>
        <dbReference type="ARBA" id="ARBA00008213"/>
    </source>
</evidence>
<protein>
    <recommendedName>
        <fullName evidence="2 8">Transcription elongation factor GreA</fullName>
    </recommendedName>
    <alternativeName>
        <fullName evidence="7 8">Transcript cleavage factor GreA</fullName>
    </alternativeName>
</protein>
<comment type="similarity">
    <text evidence="1 8 9">Belongs to the GreA/GreB family.</text>
</comment>
<dbReference type="FunFam" id="3.10.50.30:FF:000001">
    <property type="entry name" value="Transcription elongation factor GreA"/>
    <property type="match status" value="1"/>
</dbReference>
<dbReference type="PROSITE" id="PS00830">
    <property type="entry name" value="GREAB_2"/>
    <property type="match status" value="1"/>
</dbReference>
<evidence type="ECO:0000256" key="2">
    <source>
        <dbReference type="ARBA" id="ARBA00013729"/>
    </source>
</evidence>
<keyword evidence="12" id="KW-0648">Protein biosynthesis</keyword>
<dbReference type="NCBIfam" id="TIGR01462">
    <property type="entry name" value="greA"/>
    <property type="match status" value="1"/>
</dbReference>
<evidence type="ECO:0000313" key="15">
    <source>
        <dbReference type="Proteomes" id="UP000266262"/>
    </source>
</evidence>
<name>A0A1B3WEI0_9FIRM</name>
<keyword evidence="4 8" id="KW-0238">DNA-binding</keyword>
<sequence length="161" mass="17743">MAEPQRTYVTQEFLEKMKNELAQLKTKKRAEVAQRLKEAIAMGDLSENSEYDDAKNEQSFVEGRILELETQIRTAVVIQTTKSNHVAMASTVLIANNKTGEEETVTIVGSTEADPFEGKISNDSPVGRALLGTKAGDIVEVDTPQGVIKYKVLEIRGSEDK</sequence>
<reference evidence="13 15" key="3">
    <citation type="submission" date="2018-08" db="EMBL/GenBank/DDBJ databases">
        <title>Draft genome sequence of Dialister pneumosintes KCOM 1685.</title>
        <authorList>
            <person name="Kook J.-K."/>
            <person name="Park S.-N."/>
            <person name="Lim Y.K."/>
        </authorList>
    </citation>
    <scope>NUCLEOTIDE SEQUENCE [LARGE SCALE GENOMIC DNA]</scope>
    <source>
        <strain evidence="13 15">KCOM 1685</strain>
    </source>
</reference>
<evidence type="ECO:0000256" key="7">
    <source>
        <dbReference type="ARBA" id="ARBA00030776"/>
    </source>
</evidence>
<reference evidence="12" key="1">
    <citation type="submission" date="2016-08" db="EMBL/GenBank/DDBJ databases">
        <authorList>
            <person name="Seilhamer J.J."/>
        </authorList>
    </citation>
    <scope>NUCLEOTIDE SEQUENCE [LARGE SCALE GENOMIC DNA]</scope>
    <source>
        <strain evidence="12">F0677</strain>
    </source>
</reference>
<proteinExistence type="inferred from homology"/>
<dbReference type="HAMAP" id="MF_00105">
    <property type="entry name" value="GreA_GreB"/>
    <property type="match status" value="1"/>
</dbReference>
<evidence type="ECO:0000259" key="11">
    <source>
        <dbReference type="Pfam" id="PF03449"/>
    </source>
</evidence>
<dbReference type="InterPro" id="IPR018151">
    <property type="entry name" value="TF_GreA/GreB_CS"/>
</dbReference>
<dbReference type="InterPro" id="IPR022691">
    <property type="entry name" value="Tscrpt_elong_fac_GreA/B_N"/>
</dbReference>
<dbReference type="STRING" id="39950.BCB69_05045"/>
<dbReference type="Gene3D" id="3.10.50.30">
    <property type="entry name" value="Transcription elongation factor, GreA/GreB, C-terminal domain"/>
    <property type="match status" value="1"/>
</dbReference>
<dbReference type="InterPro" id="IPR023459">
    <property type="entry name" value="Tscrpt_elong_fac_GreA/B_fam"/>
</dbReference>
<keyword evidence="3 8" id="KW-0805">Transcription regulation</keyword>
<comment type="function">
    <text evidence="6 8 9">Necessary for efficient RNA polymerase transcription elongation past template-encoded arresting sites. The arresting sites in DNA have the property of trapping a certain fraction of elongating RNA polymerases that pass through, resulting in locked ternary complexes. Cleavage of the nascent transcript by cleavage factors such as GreA or GreB allows the resumption of elongation from the new 3'terminus. GreA releases sequences of 2 to 3 nucleotides.</text>
</comment>
<dbReference type="GO" id="GO:0032784">
    <property type="term" value="P:regulation of DNA-templated transcription elongation"/>
    <property type="evidence" value="ECO:0007669"/>
    <property type="project" value="UniProtKB-UniRule"/>
</dbReference>
<organism evidence="12 14">
    <name type="scientific">Dialister pneumosintes</name>
    <dbReference type="NCBI Taxonomy" id="39950"/>
    <lineage>
        <taxon>Bacteria</taxon>
        <taxon>Bacillati</taxon>
        <taxon>Bacillota</taxon>
        <taxon>Negativicutes</taxon>
        <taxon>Veillonellales</taxon>
        <taxon>Veillonellaceae</taxon>
        <taxon>Dialister</taxon>
    </lineage>
</organism>
<dbReference type="PANTHER" id="PTHR30437">
    <property type="entry name" value="TRANSCRIPTION ELONGATION FACTOR GREA"/>
    <property type="match status" value="1"/>
</dbReference>
<evidence type="ECO:0000256" key="6">
    <source>
        <dbReference type="ARBA" id="ARBA00024916"/>
    </source>
</evidence>
<evidence type="ECO:0000313" key="14">
    <source>
        <dbReference type="Proteomes" id="UP000094757"/>
    </source>
</evidence>
<keyword evidence="12" id="KW-0251">Elongation factor</keyword>
<reference evidence="14" key="2">
    <citation type="submission" date="2016-08" db="EMBL/GenBank/DDBJ databases">
        <authorList>
            <person name="Holder M.E."/>
            <person name="Ajami N.J."/>
            <person name="Petrosino J.F."/>
        </authorList>
    </citation>
    <scope>NUCLEOTIDE SEQUENCE [LARGE SCALE GENOMIC DNA]</scope>
    <source>
        <strain evidence="14">F0677</strain>
    </source>
</reference>
<dbReference type="InterPro" id="IPR006359">
    <property type="entry name" value="Tscrpt_elong_fac_GreA"/>
</dbReference>
<dbReference type="FunFam" id="1.10.287.180:FF:000001">
    <property type="entry name" value="Transcription elongation factor GreA"/>
    <property type="match status" value="1"/>
</dbReference>
<evidence type="ECO:0000313" key="13">
    <source>
        <dbReference type="EMBL" id="RID94736.1"/>
    </source>
</evidence>
<evidence type="ECO:0000259" key="10">
    <source>
        <dbReference type="Pfam" id="PF01272"/>
    </source>
</evidence>
<dbReference type="OrthoDB" id="9808774at2"/>
<evidence type="ECO:0000256" key="9">
    <source>
        <dbReference type="RuleBase" id="RU000556"/>
    </source>
</evidence>
<gene>
    <name evidence="8 13" type="primary">greA</name>
    <name evidence="12" type="ORF">BCB69_05045</name>
    <name evidence="13" type="ORF">DX915_04355</name>
</gene>
<dbReference type="AlphaFoldDB" id="A0A1B3WEI0"/>
<keyword evidence="15" id="KW-1185">Reference proteome</keyword>
<dbReference type="GO" id="GO:0003746">
    <property type="term" value="F:translation elongation factor activity"/>
    <property type="evidence" value="ECO:0007669"/>
    <property type="project" value="UniProtKB-KW"/>
</dbReference>
<dbReference type="KEGG" id="dpn:BCB69_05045"/>
<dbReference type="Pfam" id="PF03449">
    <property type="entry name" value="GreA_GreB_N"/>
    <property type="match status" value="1"/>
</dbReference>
<dbReference type="RefSeq" id="WP_069177193.1">
    <property type="nucleotide sequence ID" value="NZ_CP017037.1"/>
</dbReference>
<dbReference type="Proteomes" id="UP000094757">
    <property type="component" value="Chromosome"/>
</dbReference>
<dbReference type="NCBIfam" id="NF001263">
    <property type="entry name" value="PRK00226.1-4"/>
    <property type="match status" value="1"/>
</dbReference>
<dbReference type="PIRSF" id="PIRSF006092">
    <property type="entry name" value="GreA_GreB"/>
    <property type="match status" value="1"/>
</dbReference>
<dbReference type="InterPro" id="IPR028624">
    <property type="entry name" value="Tscrpt_elong_fac_GreA/B"/>
</dbReference>
<dbReference type="GO" id="GO:0003677">
    <property type="term" value="F:DNA binding"/>
    <property type="evidence" value="ECO:0007669"/>
    <property type="project" value="UniProtKB-UniRule"/>
</dbReference>
<evidence type="ECO:0000256" key="5">
    <source>
        <dbReference type="ARBA" id="ARBA00023163"/>
    </source>
</evidence>
<feature type="domain" description="Transcription elongation factor GreA/GreB N-terminal" evidence="11">
    <location>
        <begin position="8"/>
        <end position="77"/>
    </location>
</feature>
<accession>A0A1B3WEI0</accession>
<dbReference type="GO" id="GO:0006354">
    <property type="term" value="P:DNA-templated transcription elongation"/>
    <property type="evidence" value="ECO:0007669"/>
    <property type="project" value="TreeGrafter"/>
</dbReference>
<dbReference type="SUPFAM" id="SSF46557">
    <property type="entry name" value="GreA transcript cleavage protein, N-terminal domain"/>
    <property type="match status" value="1"/>
</dbReference>
<dbReference type="PANTHER" id="PTHR30437:SF4">
    <property type="entry name" value="TRANSCRIPTION ELONGATION FACTOR GREA"/>
    <property type="match status" value="1"/>
</dbReference>
<feature type="domain" description="Transcription elongation factor GreA/GreB C-terminal" evidence="10">
    <location>
        <begin position="83"/>
        <end position="156"/>
    </location>
</feature>
<dbReference type="SUPFAM" id="SSF54534">
    <property type="entry name" value="FKBP-like"/>
    <property type="match status" value="1"/>
</dbReference>
<evidence type="ECO:0000256" key="3">
    <source>
        <dbReference type="ARBA" id="ARBA00023015"/>
    </source>
</evidence>
<dbReference type="Gene3D" id="1.10.287.180">
    <property type="entry name" value="Transcription elongation factor, GreA/GreB, N-terminal domain"/>
    <property type="match status" value="1"/>
</dbReference>
<feature type="coiled-coil region" evidence="8">
    <location>
        <begin position="14"/>
        <end position="71"/>
    </location>
</feature>
<dbReference type="GO" id="GO:0070063">
    <property type="term" value="F:RNA polymerase binding"/>
    <property type="evidence" value="ECO:0007669"/>
    <property type="project" value="InterPro"/>
</dbReference>
<dbReference type="PROSITE" id="PS00829">
    <property type="entry name" value="GREAB_1"/>
    <property type="match status" value="1"/>
</dbReference>
<evidence type="ECO:0000256" key="8">
    <source>
        <dbReference type="HAMAP-Rule" id="MF_00105"/>
    </source>
</evidence>
<dbReference type="InterPro" id="IPR001437">
    <property type="entry name" value="Tscrpt_elong_fac_GreA/B_C"/>
</dbReference>
<dbReference type="EMBL" id="QWKU01000001">
    <property type="protein sequence ID" value="RID94736.1"/>
    <property type="molecule type" value="Genomic_DNA"/>
</dbReference>
<keyword evidence="5 8" id="KW-0804">Transcription</keyword>